<evidence type="ECO:0000256" key="7">
    <source>
        <dbReference type="NCBIfam" id="TIGR00212"/>
    </source>
</evidence>
<keyword evidence="4 10" id="KW-0808">Transferase</keyword>
<dbReference type="Gene3D" id="3.40.190.10">
    <property type="entry name" value="Periplasmic binding protein-like II"/>
    <property type="match status" value="2"/>
</dbReference>
<protein>
    <recommendedName>
        <fullName evidence="3 7">Hydroxymethylbilane synthase</fullName>
        <ecNumber evidence="3 7">2.5.1.61</ecNumber>
    </recommendedName>
</protein>
<dbReference type="NCBIfam" id="TIGR00212">
    <property type="entry name" value="hemC"/>
    <property type="match status" value="1"/>
</dbReference>
<dbReference type="GO" id="GO:0004418">
    <property type="term" value="F:hydroxymethylbilane synthase activity"/>
    <property type="evidence" value="ECO:0007669"/>
    <property type="project" value="UniProtKB-UniRule"/>
</dbReference>
<dbReference type="InterPro" id="IPR022418">
    <property type="entry name" value="Porphobilinogen_deaminase_C"/>
</dbReference>
<dbReference type="EC" id="2.5.1.61" evidence="3 7"/>
<dbReference type="InterPro" id="IPR022417">
    <property type="entry name" value="Porphobilin_deaminase_N"/>
</dbReference>
<evidence type="ECO:0000313" key="10">
    <source>
        <dbReference type="EMBL" id="TMQ65990.1"/>
    </source>
</evidence>
<feature type="domain" description="Porphobilinogen deaminase N-terminal" evidence="8">
    <location>
        <begin position="6"/>
        <end position="206"/>
    </location>
</feature>
<dbReference type="PANTHER" id="PTHR11557">
    <property type="entry name" value="PORPHOBILINOGEN DEAMINASE"/>
    <property type="match status" value="1"/>
</dbReference>
<dbReference type="GO" id="GO:0006783">
    <property type="term" value="P:heme biosynthetic process"/>
    <property type="evidence" value="ECO:0007669"/>
    <property type="project" value="TreeGrafter"/>
</dbReference>
<evidence type="ECO:0000256" key="6">
    <source>
        <dbReference type="ARBA" id="ARBA00048169"/>
    </source>
</evidence>
<accession>A0A538TQV7</accession>
<name>A0A538TQV7_UNCEI</name>
<evidence type="ECO:0000256" key="2">
    <source>
        <dbReference type="ARBA" id="ARBA00005638"/>
    </source>
</evidence>
<evidence type="ECO:0000313" key="11">
    <source>
        <dbReference type="Proteomes" id="UP000317691"/>
    </source>
</evidence>
<evidence type="ECO:0000256" key="5">
    <source>
        <dbReference type="ARBA" id="ARBA00023244"/>
    </source>
</evidence>
<gene>
    <name evidence="10" type="primary">hemC</name>
    <name evidence="10" type="ORF">E6K79_03785</name>
</gene>
<keyword evidence="5" id="KW-0627">Porphyrin biosynthesis</keyword>
<evidence type="ECO:0000259" key="9">
    <source>
        <dbReference type="Pfam" id="PF03900"/>
    </source>
</evidence>
<dbReference type="GO" id="GO:0005737">
    <property type="term" value="C:cytoplasm"/>
    <property type="evidence" value="ECO:0007669"/>
    <property type="project" value="UniProtKB-UniRule"/>
</dbReference>
<sequence length="305" mass="32809">MSHATLRIGYRANRLGQILGERVADQLKPYLGTTTAQLHPVDSSGESGLDLSIGWPGSPLERALAKGTIDLAVQNAKDLAPDPESGVLLAAVTERLTPFDVLIARDETIMDELPEGAVISAHTPLRRAQLLRYRDDLKLVDFTGSLDERIRMLDSGEVDGLIVSAAAVEHLGFQDRVTEIFTTEVLLPAAGQGACVVQIRQGSKDLLKLVKHLETPTARMEIESERAFVRELKADASMAIGALAAIDGQNVRLDGLVTDRDGRRAVRDIEEGEAGDEVGIGSRLAQRLLVEGARRILSGVGTAAR</sequence>
<dbReference type="Proteomes" id="UP000317691">
    <property type="component" value="Unassembled WGS sequence"/>
</dbReference>
<dbReference type="Pfam" id="PF01379">
    <property type="entry name" value="Porphobil_deam"/>
    <property type="match status" value="1"/>
</dbReference>
<dbReference type="PIRSF" id="PIRSF001438">
    <property type="entry name" value="4pyrrol_synth_OHMeBilane_synth"/>
    <property type="match status" value="1"/>
</dbReference>
<comment type="caution">
    <text evidence="10">The sequence shown here is derived from an EMBL/GenBank/DDBJ whole genome shotgun (WGS) entry which is preliminary data.</text>
</comment>
<dbReference type="PRINTS" id="PR00151">
    <property type="entry name" value="PORPHBDMNASE"/>
</dbReference>
<proteinExistence type="inferred from homology"/>
<comment type="catalytic activity">
    <reaction evidence="6">
        <text>4 porphobilinogen + H2O = hydroxymethylbilane + 4 NH4(+)</text>
        <dbReference type="Rhea" id="RHEA:13185"/>
        <dbReference type="ChEBI" id="CHEBI:15377"/>
        <dbReference type="ChEBI" id="CHEBI:28938"/>
        <dbReference type="ChEBI" id="CHEBI:57845"/>
        <dbReference type="ChEBI" id="CHEBI:58126"/>
        <dbReference type="EC" id="2.5.1.61"/>
    </reaction>
</comment>
<dbReference type="EMBL" id="VBOZ01000010">
    <property type="protein sequence ID" value="TMQ65990.1"/>
    <property type="molecule type" value="Genomic_DNA"/>
</dbReference>
<evidence type="ECO:0000256" key="3">
    <source>
        <dbReference type="ARBA" id="ARBA00012655"/>
    </source>
</evidence>
<dbReference type="Pfam" id="PF03900">
    <property type="entry name" value="Porphobil_deamC"/>
    <property type="match status" value="1"/>
</dbReference>
<dbReference type="Gene3D" id="3.30.160.40">
    <property type="entry name" value="Porphobilinogen deaminase, C-terminal domain"/>
    <property type="match status" value="1"/>
</dbReference>
<reference evidence="10 11" key="1">
    <citation type="journal article" date="2019" name="Nat. Microbiol.">
        <title>Mediterranean grassland soil C-N compound turnover is dependent on rainfall and depth, and is mediated by genomically divergent microorganisms.</title>
        <authorList>
            <person name="Diamond S."/>
            <person name="Andeer P.F."/>
            <person name="Li Z."/>
            <person name="Crits-Christoph A."/>
            <person name="Burstein D."/>
            <person name="Anantharaman K."/>
            <person name="Lane K.R."/>
            <person name="Thomas B.C."/>
            <person name="Pan C."/>
            <person name="Northen T.R."/>
            <person name="Banfield J.F."/>
        </authorList>
    </citation>
    <scope>NUCLEOTIDE SEQUENCE [LARGE SCALE GENOMIC DNA]</scope>
    <source>
        <strain evidence="10">WS_9</strain>
    </source>
</reference>
<organism evidence="10 11">
    <name type="scientific">Eiseniibacteriota bacterium</name>
    <dbReference type="NCBI Taxonomy" id="2212470"/>
    <lineage>
        <taxon>Bacteria</taxon>
        <taxon>Candidatus Eiseniibacteriota</taxon>
    </lineage>
</organism>
<dbReference type="SUPFAM" id="SSF53850">
    <property type="entry name" value="Periplasmic binding protein-like II"/>
    <property type="match status" value="1"/>
</dbReference>
<dbReference type="InterPro" id="IPR000860">
    <property type="entry name" value="HemC"/>
</dbReference>
<dbReference type="AlphaFoldDB" id="A0A538TQV7"/>
<evidence type="ECO:0000256" key="1">
    <source>
        <dbReference type="ARBA" id="ARBA00002869"/>
    </source>
</evidence>
<evidence type="ECO:0000256" key="4">
    <source>
        <dbReference type="ARBA" id="ARBA00022679"/>
    </source>
</evidence>
<feature type="domain" description="Porphobilinogen deaminase C-terminal" evidence="9">
    <location>
        <begin position="221"/>
        <end position="289"/>
    </location>
</feature>
<dbReference type="SUPFAM" id="SSF54782">
    <property type="entry name" value="Porphobilinogen deaminase (hydroxymethylbilane synthase), C-terminal domain"/>
    <property type="match status" value="1"/>
</dbReference>
<dbReference type="InterPro" id="IPR036803">
    <property type="entry name" value="Porphobilinogen_deaminase_C_sf"/>
</dbReference>
<comment type="similarity">
    <text evidence="2">Belongs to the HMBS family.</text>
</comment>
<dbReference type="PANTHER" id="PTHR11557:SF0">
    <property type="entry name" value="PORPHOBILINOGEN DEAMINASE"/>
    <property type="match status" value="1"/>
</dbReference>
<comment type="function">
    <text evidence="1">Tetrapolymerization of the monopyrrole PBG into the hydroxymethylbilane pre-uroporphyrinogen in several discrete steps.</text>
</comment>
<evidence type="ECO:0000259" key="8">
    <source>
        <dbReference type="Pfam" id="PF01379"/>
    </source>
</evidence>